<dbReference type="AlphaFoldDB" id="A0A8C9RVW9"/>
<reference evidence="4" key="3">
    <citation type="submission" date="2025-09" db="UniProtKB">
        <authorList>
            <consortium name="Ensembl"/>
        </authorList>
    </citation>
    <scope>IDENTIFICATION</scope>
</reference>
<dbReference type="SUPFAM" id="SSF57567">
    <property type="entry name" value="Serine protease inhibitors"/>
    <property type="match status" value="1"/>
</dbReference>
<evidence type="ECO:0000256" key="2">
    <source>
        <dbReference type="ARBA" id="ARBA00023180"/>
    </source>
</evidence>
<dbReference type="InterPro" id="IPR001846">
    <property type="entry name" value="VWF_type-D"/>
</dbReference>
<dbReference type="InterPro" id="IPR001007">
    <property type="entry name" value="VWF_dom"/>
</dbReference>
<dbReference type="Pfam" id="PF00094">
    <property type="entry name" value="VWD"/>
    <property type="match status" value="1"/>
</dbReference>
<name>A0A8C9RVW9_SCLFO</name>
<dbReference type="InterPro" id="IPR036084">
    <property type="entry name" value="Ser_inhib-like_sf"/>
</dbReference>
<evidence type="ECO:0000259" key="3">
    <source>
        <dbReference type="SMART" id="SM00215"/>
    </source>
</evidence>
<dbReference type="PANTHER" id="PTHR11339">
    <property type="entry name" value="EXTRACELLULAR MATRIX GLYCOPROTEIN RELATED"/>
    <property type="match status" value="1"/>
</dbReference>
<keyword evidence="5" id="KW-1185">Reference proteome</keyword>
<dbReference type="GeneTree" id="ENSGT00940000165245"/>
<dbReference type="GO" id="GO:0005615">
    <property type="term" value="C:extracellular space"/>
    <property type="evidence" value="ECO:0007669"/>
    <property type="project" value="TreeGrafter"/>
</dbReference>
<feature type="domain" description="VWFC" evidence="3">
    <location>
        <begin position="256"/>
        <end position="318"/>
    </location>
</feature>
<reference evidence="4 5" key="1">
    <citation type="submission" date="2019-04" db="EMBL/GenBank/DDBJ databases">
        <authorList>
            <consortium name="Wellcome Sanger Institute Data Sharing"/>
        </authorList>
    </citation>
    <scope>NUCLEOTIDE SEQUENCE [LARGE SCALE GENOMIC DNA]</scope>
</reference>
<evidence type="ECO:0000256" key="1">
    <source>
        <dbReference type="ARBA" id="ARBA00023157"/>
    </source>
</evidence>
<accession>A0A8C9RVW9</accession>
<organism evidence="4 5">
    <name type="scientific">Scleropages formosus</name>
    <name type="common">Asian bonytongue</name>
    <name type="synonym">Osteoglossum formosum</name>
    <dbReference type="NCBI Taxonomy" id="113540"/>
    <lineage>
        <taxon>Eukaryota</taxon>
        <taxon>Metazoa</taxon>
        <taxon>Chordata</taxon>
        <taxon>Craniata</taxon>
        <taxon>Vertebrata</taxon>
        <taxon>Euteleostomi</taxon>
        <taxon>Actinopterygii</taxon>
        <taxon>Neopterygii</taxon>
        <taxon>Teleostei</taxon>
        <taxon>Osteoglossocephala</taxon>
        <taxon>Osteoglossomorpha</taxon>
        <taxon>Osteoglossiformes</taxon>
        <taxon>Osteoglossidae</taxon>
        <taxon>Scleropages</taxon>
    </lineage>
</organism>
<keyword evidence="2" id="KW-0325">Glycoprotein</keyword>
<evidence type="ECO:0000313" key="5">
    <source>
        <dbReference type="Proteomes" id="UP000694397"/>
    </source>
</evidence>
<reference evidence="4" key="2">
    <citation type="submission" date="2025-08" db="UniProtKB">
        <authorList>
            <consortium name="Ensembl"/>
        </authorList>
    </citation>
    <scope>IDENTIFICATION</scope>
</reference>
<sequence length="398" mass="45075">FPCKTYGSGITQPLTGEKFYVRSECPFNFITFTHDKVDVIVTLTRGKSGLISRAVINVNNAKISLENGHIIVEDQSVSVPYNDMYRHIFQYGIYTKMKSKVLPAAFSILWQSFGNEISLFWIFNLSLSFCQVDCKALSYMKNCFSDLDWTMTLCGHNVDGFEKRPEIYCPFFHEIAHNCSETHFKTRFLYSNVAEPTCPGNLIFQEFGPAFSPICSSSQSDVANSENITTCLCPPGTVLNDLEPGNLCVAPQNCPCFHNGQVLPHGAVLDERCQTCKCQGRDWTCEKKTCPATCTIEGRYVTTFDGKYYTLPGTCKYHAVVGLQKQKYILLKMFEVCPVSYQHKYFNLFVSIKLCYLQSVMLKSAVFFPLQTTFTFSMDSVQAGDKNIKDVYRTGLYE</sequence>
<dbReference type="PANTHER" id="PTHR11339:SF408">
    <property type="entry name" value="MUCIN-5B"/>
    <property type="match status" value="1"/>
</dbReference>
<keyword evidence="1" id="KW-1015">Disulfide bond</keyword>
<dbReference type="GO" id="GO:0031012">
    <property type="term" value="C:extracellular matrix"/>
    <property type="evidence" value="ECO:0007669"/>
    <property type="project" value="TreeGrafter"/>
</dbReference>
<dbReference type="CDD" id="cd19941">
    <property type="entry name" value="TIL"/>
    <property type="match status" value="1"/>
</dbReference>
<protein>
    <recommendedName>
        <fullName evidence="3">VWFC domain-containing protein</fullName>
    </recommendedName>
</protein>
<dbReference type="SMART" id="SM00215">
    <property type="entry name" value="VWC_out"/>
    <property type="match status" value="1"/>
</dbReference>
<proteinExistence type="predicted"/>
<dbReference type="Proteomes" id="UP000694397">
    <property type="component" value="Chromosome 2"/>
</dbReference>
<dbReference type="Ensembl" id="ENSSFOT00015025065.2">
    <property type="protein sequence ID" value="ENSSFOP00015024797.2"/>
    <property type="gene ID" value="ENSSFOG00015015939.2"/>
</dbReference>
<dbReference type="InterPro" id="IPR050780">
    <property type="entry name" value="Mucin_vWF_Thrombospondin_sf"/>
</dbReference>
<dbReference type="Gene3D" id="2.10.25.10">
    <property type="entry name" value="Laminin"/>
    <property type="match status" value="1"/>
</dbReference>
<dbReference type="SUPFAM" id="SSF57603">
    <property type="entry name" value="FnI-like domain"/>
    <property type="match status" value="1"/>
</dbReference>
<evidence type="ECO:0000313" key="4">
    <source>
        <dbReference type="Ensembl" id="ENSSFOP00015024797.2"/>
    </source>
</evidence>